<dbReference type="PRINTS" id="PR00039">
    <property type="entry name" value="HTHLYSR"/>
</dbReference>
<dbReference type="Pfam" id="PF00126">
    <property type="entry name" value="HTH_1"/>
    <property type="match status" value="1"/>
</dbReference>
<dbReference type="GO" id="GO:0032993">
    <property type="term" value="C:protein-DNA complex"/>
    <property type="evidence" value="ECO:0007669"/>
    <property type="project" value="TreeGrafter"/>
</dbReference>
<gene>
    <name evidence="6" type="ORF">METZ01_LOCUS237082</name>
</gene>
<dbReference type="SUPFAM" id="SSF46785">
    <property type="entry name" value="Winged helix' DNA-binding domain"/>
    <property type="match status" value="1"/>
</dbReference>
<dbReference type="InterPro" id="IPR000847">
    <property type="entry name" value="LysR_HTH_N"/>
</dbReference>
<dbReference type="EMBL" id="UINC01060093">
    <property type="protein sequence ID" value="SVB84228.1"/>
    <property type="molecule type" value="Genomic_DNA"/>
</dbReference>
<name>A0A382HA93_9ZZZZ</name>
<dbReference type="AlphaFoldDB" id="A0A382HA93"/>
<keyword evidence="3" id="KW-0238">DNA-binding</keyword>
<evidence type="ECO:0000256" key="4">
    <source>
        <dbReference type="ARBA" id="ARBA00023163"/>
    </source>
</evidence>
<keyword evidence="2" id="KW-0805">Transcription regulation</keyword>
<dbReference type="GO" id="GO:0003677">
    <property type="term" value="F:DNA binding"/>
    <property type="evidence" value="ECO:0007669"/>
    <property type="project" value="UniProtKB-KW"/>
</dbReference>
<dbReference type="InterPro" id="IPR036390">
    <property type="entry name" value="WH_DNA-bd_sf"/>
</dbReference>
<dbReference type="Pfam" id="PF03466">
    <property type="entry name" value="LysR_substrate"/>
    <property type="match status" value="1"/>
</dbReference>
<feature type="non-terminal residue" evidence="6">
    <location>
        <position position="300"/>
    </location>
</feature>
<keyword evidence="4" id="KW-0804">Transcription</keyword>
<feature type="domain" description="HTH lysR-type" evidence="5">
    <location>
        <begin position="8"/>
        <end position="65"/>
    </location>
</feature>
<evidence type="ECO:0000256" key="3">
    <source>
        <dbReference type="ARBA" id="ARBA00023125"/>
    </source>
</evidence>
<dbReference type="Gene3D" id="1.10.10.10">
    <property type="entry name" value="Winged helix-like DNA-binding domain superfamily/Winged helix DNA-binding domain"/>
    <property type="match status" value="1"/>
</dbReference>
<dbReference type="SUPFAM" id="SSF53850">
    <property type="entry name" value="Periplasmic binding protein-like II"/>
    <property type="match status" value="1"/>
</dbReference>
<evidence type="ECO:0000313" key="6">
    <source>
        <dbReference type="EMBL" id="SVB84228.1"/>
    </source>
</evidence>
<accession>A0A382HA93</accession>
<dbReference type="PROSITE" id="PS50931">
    <property type="entry name" value="HTH_LYSR"/>
    <property type="match status" value="1"/>
</dbReference>
<dbReference type="PANTHER" id="PTHR30346">
    <property type="entry name" value="TRANSCRIPTIONAL DUAL REGULATOR HCAR-RELATED"/>
    <property type="match status" value="1"/>
</dbReference>
<dbReference type="InterPro" id="IPR036388">
    <property type="entry name" value="WH-like_DNA-bd_sf"/>
</dbReference>
<dbReference type="FunFam" id="1.10.10.10:FF:000001">
    <property type="entry name" value="LysR family transcriptional regulator"/>
    <property type="match status" value="1"/>
</dbReference>
<protein>
    <recommendedName>
        <fullName evidence="5">HTH lysR-type domain-containing protein</fullName>
    </recommendedName>
</protein>
<dbReference type="CDD" id="cd05466">
    <property type="entry name" value="PBP2_LTTR_substrate"/>
    <property type="match status" value="1"/>
</dbReference>
<evidence type="ECO:0000256" key="2">
    <source>
        <dbReference type="ARBA" id="ARBA00023015"/>
    </source>
</evidence>
<dbReference type="PANTHER" id="PTHR30346:SF28">
    <property type="entry name" value="HTH-TYPE TRANSCRIPTIONAL REGULATOR CYNR"/>
    <property type="match status" value="1"/>
</dbReference>
<sequence length="300" mass="33695">MKKEPIGITFHQLRIFWTVAQASSFTKASKILGLAQPSLSQQIAKLEEEVGTQLFKRGKTNMSLTDAGVFLQHRAENILSGVEETMVGLRQYGSGQRGLLSIGLLSSVARNLLPHVSQRLYKDFPNIELNILEVAPAEAIDLLYGRQLSIAVLAEDSVAKSRLAFSKYELFSDPYVLAVPKSIDLSKVHKLQDLKDKEEKNILNNVIEFEFGNQHKRKIAEWFLDVLPESRSIVRTRTYEVALSMVQSGRGIAVIPALAARIGNQNLDFNVNLYLTNLSERKIVALMPSQYTMIEPYKTF</sequence>
<dbReference type="Gene3D" id="3.40.190.10">
    <property type="entry name" value="Periplasmic binding protein-like II"/>
    <property type="match status" value="2"/>
</dbReference>
<proteinExistence type="inferred from homology"/>
<dbReference type="InterPro" id="IPR005119">
    <property type="entry name" value="LysR_subst-bd"/>
</dbReference>
<comment type="similarity">
    <text evidence="1">Belongs to the LysR transcriptional regulatory family.</text>
</comment>
<dbReference type="GO" id="GO:0003700">
    <property type="term" value="F:DNA-binding transcription factor activity"/>
    <property type="evidence" value="ECO:0007669"/>
    <property type="project" value="InterPro"/>
</dbReference>
<organism evidence="6">
    <name type="scientific">marine metagenome</name>
    <dbReference type="NCBI Taxonomy" id="408172"/>
    <lineage>
        <taxon>unclassified sequences</taxon>
        <taxon>metagenomes</taxon>
        <taxon>ecological metagenomes</taxon>
    </lineage>
</organism>
<evidence type="ECO:0000256" key="1">
    <source>
        <dbReference type="ARBA" id="ARBA00009437"/>
    </source>
</evidence>
<reference evidence="6" key="1">
    <citation type="submission" date="2018-05" db="EMBL/GenBank/DDBJ databases">
        <authorList>
            <person name="Lanie J.A."/>
            <person name="Ng W.-L."/>
            <person name="Kazmierczak K.M."/>
            <person name="Andrzejewski T.M."/>
            <person name="Davidsen T.M."/>
            <person name="Wayne K.J."/>
            <person name="Tettelin H."/>
            <person name="Glass J.I."/>
            <person name="Rusch D."/>
            <person name="Podicherti R."/>
            <person name="Tsui H.-C.T."/>
            <person name="Winkler M.E."/>
        </authorList>
    </citation>
    <scope>NUCLEOTIDE SEQUENCE</scope>
</reference>
<evidence type="ECO:0000259" key="5">
    <source>
        <dbReference type="PROSITE" id="PS50931"/>
    </source>
</evidence>